<evidence type="ECO:0000313" key="5">
    <source>
        <dbReference type="EMBL" id="OXY81638.1"/>
    </source>
</evidence>
<accession>A0A233RE11</accession>
<dbReference type="EMBL" id="NBIM01000003">
    <property type="protein sequence ID" value="OXY81638.1"/>
    <property type="molecule type" value="Genomic_DNA"/>
</dbReference>
<feature type="compositionally biased region" description="Basic residues" evidence="4">
    <location>
        <begin position="28"/>
        <end position="37"/>
    </location>
</feature>
<protein>
    <recommendedName>
        <fullName evidence="3">Der GTPase-activating protein YihI</fullName>
    </recommendedName>
</protein>
<evidence type="ECO:0000313" key="6">
    <source>
        <dbReference type="Proteomes" id="UP000242757"/>
    </source>
</evidence>
<reference evidence="5 6" key="1">
    <citation type="submission" date="2017-08" db="EMBL/GenBank/DDBJ databases">
        <title>A Genome Sequence of Oceanimonas doudoroffii ATCC 27123T.</title>
        <authorList>
            <person name="Brennan M.A."/>
            <person name="Maclea K.S."/>
            <person name="Mcclelland W.D."/>
            <person name="Trachtenberg A.M."/>
        </authorList>
    </citation>
    <scope>NUCLEOTIDE SEQUENCE [LARGE SCALE GENOMIC DNA]</scope>
    <source>
        <strain evidence="5 6">ATCC 27123</strain>
    </source>
</reference>
<feature type="compositionally biased region" description="Basic and acidic residues" evidence="4">
    <location>
        <begin position="15"/>
        <end position="27"/>
    </location>
</feature>
<comment type="caution">
    <text evidence="5">The sequence shown here is derived from an EMBL/GenBank/DDBJ whole genome shotgun (WGS) entry which is preliminary data.</text>
</comment>
<dbReference type="RefSeq" id="WP_094201006.1">
    <property type="nucleotide sequence ID" value="NZ_NBIM01000003.1"/>
</dbReference>
<name>A0A233RE11_9GAMM</name>
<comment type="function">
    <text evidence="3">A GTPase-activating protein (GAP) that modifies Der/EngA GTPase function. May play a role in ribosome biogenesis.</text>
</comment>
<keyword evidence="1 3" id="KW-0343">GTPase activation</keyword>
<feature type="region of interest" description="Disordered" evidence="4">
    <location>
        <begin position="1"/>
        <end position="79"/>
    </location>
</feature>
<dbReference type="HAMAP" id="MF_01058">
    <property type="entry name" value="GAP_YihI"/>
    <property type="match status" value="1"/>
</dbReference>
<evidence type="ECO:0000256" key="2">
    <source>
        <dbReference type="ARBA" id="ARBA00022517"/>
    </source>
</evidence>
<comment type="subunit">
    <text evidence="3">Interacts with Der.</text>
</comment>
<keyword evidence="6" id="KW-1185">Reference proteome</keyword>
<evidence type="ECO:0000256" key="4">
    <source>
        <dbReference type="SAM" id="MobiDB-lite"/>
    </source>
</evidence>
<dbReference type="AlphaFoldDB" id="A0A233RE11"/>
<comment type="similarity">
    <text evidence="3">Belongs to the YihI family.</text>
</comment>
<keyword evidence="2 3" id="KW-0690">Ribosome biogenesis</keyword>
<dbReference type="GO" id="GO:0042254">
    <property type="term" value="P:ribosome biogenesis"/>
    <property type="evidence" value="ECO:0007669"/>
    <property type="project" value="UniProtKB-KW"/>
</dbReference>
<dbReference type="NCBIfam" id="NF003560">
    <property type="entry name" value="PRK05244.1-1"/>
    <property type="match status" value="1"/>
</dbReference>
<sequence>MTRIKKARTPGRIGARKENRETAEQGRERKRKARRKGLTPGSRHNVGGDNQGGKASKAPKDPRLGSRKPVALVQEDATRDTVAAAKAVAPVKVRKLTPEQELDALENDDRLNTLLDRVEAGDKLSKDDKVWLDRTLARHQQLLEQLGLLDDEDEDDAEPGDDLWDRFMDAELDPAQYRDEEDKS</sequence>
<dbReference type="GO" id="GO:0005096">
    <property type="term" value="F:GTPase activator activity"/>
    <property type="evidence" value="ECO:0007669"/>
    <property type="project" value="UniProtKB-KW"/>
</dbReference>
<proteinExistence type="inferred from homology"/>
<gene>
    <name evidence="3" type="primary">yihI</name>
    <name evidence="5" type="ORF">B6S08_11790</name>
</gene>
<dbReference type="Pfam" id="PF04220">
    <property type="entry name" value="YihI"/>
    <property type="match status" value="1"/>
</dbReference>
<evidence type="ECO:0000256" key="3">
    <source>
        <dbReference type="HAMAP-Rule" id="MF_01058"/>
    </source>
</evidence>
<evidence type="ECO:0000256" key="1">
    <source>
        <dbReference type="ARBA" id="ARBA00022468"/>
    </source>
</evidence>
<dbReference type="Proteomes" id="UP000242757">
    <property type="component" value="Unassembled WGS sequence"/>
</dbReference>
<organism evidence="5 6">
    <name type="scientific">Oceanimonas doudoroffii</name>
    <dbReference type="NCBI Taxonomy" id="84158"/>
    <lineage>
        <taxon>Bacteria</taxon>
        <taxon>Pseudomonadati</taxon>
        <taxon>Pseudomonadota</taxon>
        <taxon>Gammaproteobacteria</taxon>
        <taxon>Aeromonadales</taxon>
        <taxon>Aeromonadaceae</taxon>
        <taxon>Oceanimonas</taxon>
    </lineage>
</organism>
<dbReference type="InterPro" id="IPR007336">
    <property type="entry name" value="YihI"/>
</dbReference>
<dbReference type="OrthoDB" id="5677577at2"/>